<dbReference type="InterPro" id="IPR050275">
    <property type="entry name" value="PGM_Phosphatase"/>
</dbReference>
<evidence type="ECO:0000313" key="5">
    <source>
        <dbReference type="EMBL" id="GHP01986.1"/>
    </source>
</evidence>
<comment type="similarity">
    <text evidence="1">Belongs to the phosphoglycerate mutase family.</text>
</comment>
<evidence type="ECO:0000313" key="6">
    <source>
        <dbReference type="Proteomes" id="UP000660262"/>
    </source>
</evidence>
<dbReference type="OrthoDB" id="354304at2759"/>
<evidence type="ECO:0008006" key="7">
    <source>
        <dbReference type="Google" id="ProtNLM"/>
    </source>
</evidence>
<feature type="compositionally biased region" description="Basic residues" evidence="4">
    <location>
        <begin position="31"/>
        <end position="40"/>
    </location>
</feature>
<dbReference type="CDD" id="cd07067">
    <property type="entry name" value="HP_PGM_like"/>
    <property type="match status" value="1"/>
</dbReference>
<dbReference type="Proteomes" id="UP000660262">
    <property type="component" value="Unassembled WGS sequence"/>
</dbReference>
<name>A0A830H4C6_9CHLO</name>
<feature type="binding site" evidence="3">
    <location>
        <begin position="105"/>
        <end position="112"/>
    </location>
    <ligand>
        <name>substrate</name>
    </ligand>
</feature>
<dbReference type="EMBL" id="BNJQ01000002">
    <property type="protein sequence ID" value="GHP01986.1"/>
    <property type="molecule type" value="Genomic_DNA"/>
</dbReference>
<evidence type="ECO:0000256" key="1">
    <source>
        <dbReference type="ARBA" id="ARBA00038362"/>
    </source>
</evidence>
<dbReference type="InterPro" id="IPR001345">
    <property type="entry name" value="PG/BPGM_mutase_AS"/>
</dbReference>
<feature type="compositionally biased region" description="Polar residues" evidence="4">
    <location>
        <begin position="1"/>
        <end position="16"/>
    </location>
</feature>
<protein>
    <recommendedName>
        <fullName evidence="7">Phosphoglycerate mutase (2,3-diphosphoglycerate-dependent)</fullName>
    </recommendedName>
</protein>
<dbReference type="GO" id="GO:0016791">
    <property type="term" value="F:phosphatase activity"/>
    <property type="evidence" value="ECO:0007669"/>
    <property type="project" value="TreeGrafter"/>
</dbReference>
<dbReference type="SUPFAM" id="SSF53254">
    <property type="entry name" value="Phosphoglycerate mutase-like"/>
    <property type="match status" value="1"/>
</dbReference>
<proteinExistence type="inferred from homology"/>
<feature type="region of interest" description="Disordered" evidence="4">
    <location>
        <begin position="1"/>
        <end position="60"/>
    </location>
</feature>
<sequence>MSTCATSKLTSSSSGNYRGCVTSSSSSTSTRHAHKKKINRRLISSTSRPSASPSAHATSSGVMEGVGTIVDGSWCDEFAHLNDRLPHEPLALPQINSTCRVVLVRHGQSTWNAEGRMQGCSDISVLTEKGQGQAAKTRDMLMNVKYDALHHSPLKRAAETAQIVWGDGRDGSPVHVHASLREIDLYTFQGLLKNEGVEKYPDEYALWKDTPADFAVDVGNRVHRPVVELWYRGSLAWQHVLEDADGGVAESRLVVAHNAINQAMICTALGLPPRFFRKVLQSNAAASALTFSPASEEGGQVGVSVGAINATPGVRSLRPRSGAPAQVLLVRHVDVDSKDGYAEASRVAVLLRKCSVSTVCACTSRNTLTTAGALVEELRAKPPPIGSFVTSAETLDDLEGGESLLRTKSARLLVMENLAAPEGEAWERSSEAWAALCEEADAAPIGSSLVAFASAEVIAAIVCRALGVEDSQAPATIASLQGDMPYGALSCILRPKGGTEGFLRCYNTGTV</sequence>
<dbReference type="SMART" id="SM00855">
    <property type="entry name" value="PGAM"/>
    <property type="match status" value="1"/>
</dbReference>
<organism evidence="5 6">
    <name type="scientific">Pycnococcus provasolii</name>
    <dbReference type="NCBI Taxonomy" id="41880"/>
    <lineage>
        <taxon>Eukaryota</taxon>
        <taxon>Viridiplantae</taxon>
        <taxon>Chlorophyta</taxon>
        <taxon>Pseudoscourfieldiophyceae</taxon>
        <taxon>Pseudoscourfieldiales</taxon>
        <taxon>Pycnococcaceae</taxon>
        <taxon>Pycnococcus</taxon>
    </lineage>
</organism>
<dbReference type="PROSITE" id="PS00175">
    <property type="entry name" value="PG_MUTASE"/>
    <property type="match status" value="1"/>
</dbReference>
<dbReference type="PANTHER" id="PTHR48100:SF10">
    <property type="entry name" value="2-CARBOXY-D-ARABINITOL-1-PHOSPHATASE-RELATED"/>
    <property type="match status" value="1"/>
</dbReference>
<feature type="compositionally biased region" description="Low complexity" evidence="4">
    <location>
        <begin position="44"/>
        <end position="60"/>
    </location>
</feature>
<dbReference type="PANTHER" id="PTHR48100">
    <property type="entry name" value="BROAD-SPECIFICITY PHOSPHATASE YOR283W-RELATED"/>
    <property type="match status" value="1"/>
</dbReference>
<feature type="binding site" evidence="3">
    <location>
        <position position="156"/>
    </location>
    <ligand>
        <name>substrate</name>
    </ligand>
</feature>
<gene>
    <name evidence="5" type="ORF">PPROV_000074200</name>
</gene>
<feature type="binding site" evidence="3">
    <location>
        <position position="193"/>
    </location>
    <ligand>
        <name>substrate</name>
    </ligand>
</feature>
<dbReference type="InterPro" id="IPR013078">
    <property type="entry name" value="His_Pase_superF_clade-1"/>
</dbReference>
<comment type="caution">
    <text evidence="5">The sequence shown here is derived from an EMBL/GenBank/DDBJ whole genome shotgun (WGS) entry which is preliminary data.</text>
</comment>
<dbReference type="AlphaFoldDB" id="A0A830H4C6"/>
<evidence type="ECO:0000256" key="2">
    <source>
        <dbReference type="PIRSR" id="PIRSR613078-1"/>
    </source>
</evidence>
<dbReference type="Gene3D" id="3.40.50.1240">
    <property type="entry name" value="Phosphoglycerate mutase-like"/>
    <property type="match status" value="2"/>
</dbReference>
<evidence type="ECO:0000256" key="3">
    <source>
        <dbReference type="PIRSR" id="PIRSR613078-2"/>
    </source>
</evidence>
<reference evidence="5" key="1">
    <citation type="submission" date="2020-10" db="EMBL/GenBank/DDBJ databases">
        <title>Unveiling of a novel bifunctional photoreceptor, Dualchrome1, isolated from a cosmopolitan green alga.</title>
        <authorList>
            <person name="Suzuki S."/>
            <person name="Kawachi M."/>
        </authorList>
    </citation>
    <scope>NUCLEOTIDE SEQUENCE</scope>
    <source>
        <strain evidence="5">NIES 2893</strain>
    </source>
</reference>
<dbReference type="InterPro" id="IPR029033">
    <property type="entry name" value="His_PPase_superfam"/>
</dbReference>
<feature type="active site" description="Tele-phosphohistidine intermediate" evidence="2">
    <location>
        <position position="106"/>
    </location>
</feature>
<evidence type="ECO:0000256" key="4">
    <source>
        <dbReference type="SAM" id="MobiDB-lite"/>
    </source>
</evidence>
<accession>A0A830H4C6</accession>
<feature type="active site" description="Proton donor/acceptor" evidence="2">
    <location>
        <position position="182"/>
    </location>
</feature>
<dbReference type="Pfam" id="PF00300">
    <property type="entry name" value="His_Phos_1"/>
    <property type="match status" value="1"/>
</dbReference>
<keyword evidence="6" id="KW-1185">Reference proteome</keyword>